<protein>
    <submittedName>
        <fullName evidence="5">EAL domain-containing protein</fullName>
    </submittedName>
</protein>
<dbReference type="SUPFAM" id="SSF141868">
    <property type="entry name" value="EAL domain-like"/>
    <property type="match status" value="1"/>
</dbReference>
<dbReference type="SUPFAM" id="SSF52172">
    <property type="entry name" value="CheY-like"/>
    <property type="match status" value="1"/>
</dbReference>
<dbReference type="CDD" id="cd01949">
    <property type="entry name" value="GGDEF"/>
    <property type="match status" value="1"/>
</dbReference>
<sequence length="622" mass="70175">MTVCDPIKEKIIIVAEHDSVSANQINLILQENGFSDIRHASRGEQIYEILRPFHDQPEKIGLIILNENLPNCQSFEMSQSLSCATDGSVIPFVILKPAVNAAAKPEAKPSQADTGQCLVYQIASPANPQLLMLAIQFLMQLKQERFLRQQQEEQLINELASKSVIEAKLKFLAAHDELTGLVNRNTFERQLRLVMNLSNKLKKEGALLFIDVDRFSLINELEGFDVGDRLLVELTILVRKLVPASSLFARIGADEFCLFLENKTKKQAHIIAETIRTTVENFRFFTGEICYSASVSIGITSLDNASPAQHPGEMILHGRQACNFAKINGRDKVKIYNQDDVAIKERRRDIYWVPIIRKALRESDFFLMFQPVVQLNNGDISHYEVLIRMRGEDGKTITPDQFIPVAERMGLIHAIDLWVVENAIDFLATLPSYMSRISLAINLSGSAFQYPDLLQTIREKLELTWVDAGRLTFEITETAAVDNFERTRDMINKIRDLGCKFALDDFGAGFCSFNYLKTFPVDYVKIDGQFIRHLEHNETDRILVKSMVEIAGKLGKITIAEFVETPNIALRLKDIGVNLGQGYAFGRPERNLLDGHQVSLAILLNSNSPQQSNGESLENNIF</sequence>
<dbReference type="NCBIfam" id="TIGR00254">
    <property type="entry name" value="GGDEF"/>
    <property type="match status" value="1"/>
</dbReference>
<name>A0ABT1U9C7_9GAMM</name>
<dbReference type="PANTHER" id="PTHR33121">
    <property type="entry name" value="CYCLIC DI-GMP PHOSPHODIESTERASE PDEF"/>
    <property type="match status" value="1"/>
</dbReference>
<dbReference type="PROSITE" id="PS50887">
    <property type="entry name" value="GGDEF"/>
    <property type="match status" value="1"/>
</dbReference>
<comment type="caution">
    <text evidence="5">The sequence shown here is derived from an EMBL/GenBank/DDBJ whole genome shotgun (WGS) entry which is preliminary data.</text>
</comment>
<accession>A0ABT1U9C7</accession>
<dbReference type="InterPro" id="IPR000160">
    <property type="entry name" value="GGDEF_dom"/>
</dbReference>
<evidence type="ECO:0000259" key="3">
    <source>
        <dbReference type="PROSITE" id="PS50883"/>
    </source>
</evidence>
<evidence type="ECO:0000313" key="6">
    <source>
        <dbReference type="Proteomes" id="UP001524586"/>
    </source>
</evidence>
<dbReference type="EMBL" id="JANIBK010000137">
    <property type="protein sequence ID" value="MCQ8130226.1"/>
    <property type="molecule type" value="Genomic_DNA"/>
</dbReference>
<dbReference type="Pfam" id="PF00563">
    <property type="entry name" value="EAL"/>
    <property type="match status" value="1"/>
</dbReference>
<dbReference type="InterPro" id="IPR050706">
    <property type="entry name" value="Cyclic-di-GMP_PDE-like"/>
</dbReference>
<proteinExistence type="predicted"/>
<keyword evidence="6" id="KW-1185">Reference proteome</keyword>
<dbReference type="SMART" id="SM00267">
    <property type="entry name" value="GGDEF"/>
    <property type="match status" value="1"/>
</dbReference>
<dbReference type="RefSeq" id="WP_256616649.1">
    <property type="nucleotide sequence ID" value="NZ_JANIBK010000137.1"/>
</dbReference>
<dbReference type="PROSITE" id="PS50883">
    <property type="entry name" value="EAL"/>
    <property type="match status" value="1"/>
</dbReference>
<dbReference type="Gene3D" id="3.20.20.450">
    <property type="entry name" value="EAL domain"/>
    <property type="match status" value="1"/>
</dbReference>
<dbReference type="Proteomes" id="UP001524586">
    <property type="component" value="Unassembled WGS sequence"/>
</dbReference>
<feature type="domain" description="Response regulatory" evidence="2">
    <location>
        <begin position="11"/>
        <end position="139"/>
    </location>
</feature>
<dbReference type="SUPFAM" id="SSF55073">
    <property type="entry name" value="Nucleotide cyclase"/>
    <property type="match status" value="1"/>
</dbReference>
<evidence type="ECO:0000256" key="1">
    <source>
        <dbReference type="PROSITE-ProRule" id="PRU00169"/>
    </source>
</evidence>
<dbReference type="InterPro" id="IPR029787">
    <property type="entry name" value="Nucleotide_cyclase"/>
</dbReference>
<dbReference type="CDD" id="cd01948">
    <property type="entry name" value="EAL"/>
    <property type="match status" value="1"/>
</dbReference>
<dbReference type="InterPro" id="IPR001789">
    <property type="entry name" value="Sig_transdc_resp-reg_receiver"/>
</dbReference>
<dbReference type="PROSITE" id="PS50110">
    <property type="entry name" value="RESPONSE_REGULATORY"/>
    <property type="match status" value="1"/>
</dbReference>
<reference evidence="5 6" key="1">
    <citation type="submission" date="2022-07" db="EMBL/GenBank/DDBJ databases">
        <title>Methylomonas rivi sp. nov., Methylomonas rosea sp. nov., Methylomonas aureus sp. nov. and Methylomonas subterranea sp. nov., four novel methanotrophs isolated from a freshwater creek and the deep terrestrial subsurface.</title>
        <authorList>
            <person name="Abin C."/>
            <person name="Sankaranarayanan K."/>
            <person name="Garner C."/>
            <person name="Sindelar R."/>
            <person name="Kotary K."/>
            <person name="Garner R."/>
            <person name="Barclay S."/>
            <person name="Lawson P."/>
            <person name="Krumholz L."/>
        </authorList>
    </citation>
    <scope>NUCLEOTIDE SEQUENCE [LARGE SCALE GENOMIC DNA]</scope>
    <source>
        <strain evidence="5 6">WSC-6</strain>
    </source>
</reference>
<feature type="domain" description="GGDEF" evidence="4">
    <location>
        <begin position="203"/>
        <end position="338"/>
    </location>
</feature>
<dbReference type="InterPro" id="IPR001633">
    <property type="entry name" value="EAL_dom"/>
</dbReference>
<dbReference type="InterPro" id="IPR011006">
    <property type="entry name" value="CheY-like_superfamily"/>
</dbReference>
<evidence type="ECO:0000259" key="2">
    <source>
        <dbReference type="PROSITE" id="PS50110"/>
    </source>
</evidence>
<dbReference type="Pfam" id="PF00990">
    <property type="entry name" value="GGDEF"/>
    <property type="match status" value="1"/>
</dbReference>
<feature type="domain" description="EAL" evidence="3">
    <location>
        <begin position="349"/>
        <end position="602"/>
    </location>
</feature>
<comment type="caution">
    <text evidence="1">Lacks conserved residue(s) required for the propagation of feature annotation.</text>
</comment>
<dbReference type="InterPro" id="IPR043128">
    <property type="entry name" value="Rev_trsase/Diguanyl_cyclase"/>
</dbReference>
<dbReference type="SMART" id="SM00052">
    <property type="entry name" value="EAL"/>
    <property type="match status" value="1"/>
</dbReference>
<organism evidence="5 6">
    <name type="scientific">Methylomonas rivi</name>
    <dbReference type="NCBI Taxonomy" id="2952226"/>
    <lineage>
        <taxon>Bacteria</taxon>
        <taxon>Pseudomonadati</taxon>
        <taxon>Pseudomonadota</taxon>
        <taxon>Gammaproteobacteria</taxon>
        <taxon>Methylococcales</taxon>
        <taxon>Methylococcaceae</taxon>
        <taxon>Methylomonas</taxon>
    </lineage>
</organism>
<gene>
    <name evidence="5" type="ORF">NP596_17340</name>
</gene>
<evidence type="ECO:0000259" key="4">
    <source>
        <dbReference type="PROSITE" id="PS50887"/>
    </source>
</evidence>
<dbReference type="Gene3D" id="3.30.70.270">
    <property type="match status" value="1"/>
</dbReference>
<evidence type="ECO:0000313" key="5">
    <source>
        <dbReference type="EMBL" id="MCQ8130226.1"/>
    </source>
</evidence>
<dbReference type="PANTHER" id="PTHR33121:SF23">
    <property type="entry name" value="CYCLIC DI-GMP PHOSPHODIESTERASE PDEB"/>
    <property type="match status" value="1"/>
</dbReference>
<dbReference type="InterPro" id="IPR035919">
    <property type="entry name" value="EAL_sf"/>
</dbReference>